<proteinExistence type="predicted"/>
<comment type="caution">
    <text evidence="2">The sequence shown here is derived from an EMBL/GenBank/DDBJ whole genome shotgun (WGS) entry which is preliminary data.</text>
</comment>
<evidence type="ECO:0008006" key="4">
    <source>
        <dbReference type="Google" id="ProtNLM"/>
    </source>
</evidence>
<keyword evidence="3" id="KW-1185">Reference proteome</keyword>
<feature type="compositionally biased region" description="Polar residues" evidence="1">
    <location>
        <begin position="42"/>
        <end position="55"/>
    </location>
</feature>
<dbReference type="PROSITE" id="PS51257">
    <property type="entry name" value="PROKAR_LIPOPROTEIN"/>
    <property type="match status" value="1"/>
</dbReference>
<gene>
    <name evidence="2" type="ORF">BHE75_03012</name>
</gene>
<dbReference type="Proteomes" id="UP000179467">
    <property type="component" value="Unassembled WGS sequence"/>
</dbReference>
<dbReference type="RefSeq" id="WP_070935948.1">
    <property type="nucleotide sequence ID" value="NZ_MIPT01000001.1"/>
</dbReference>
<organism evidence="2 3">
    <name type="scientific">Edaphosphingomonas haloaromaticamans</name>
    <dbReference type="NCBI Taxonomy" id="653954"/>
    <lineage>
        <taxon>Bacteria</taxon>
        <taxon>Pseudomonadati</taxon>
        <taxon>Pseudomonadota</taxon>
        <taxon>Alphaproteobacteria</taxon>
        <taxon>Sphingomonadales</taxon>
        <taxon>Rhizorhabdaceae</taxon>
        <taxon>Edaphosphingomonas</taxon>
    </lineage>
</organism>
<sequence>MTGSTKNRPHPAILALALAAALSGCGKSGTAGKDSAGGDASYQLSESNGQSTLTVRSDKGTARIVSGTGDAALPAGLSLYPGATVTSSTRITGEAAARSTILSFDTPDMPAQVIAYYKAGARKAGYAVDAEVKAGTMEMLNGKHGKEGGFTLTANREGGKTVVSLLGSAGAQ</sequence>
<evidence type="ECO:0000313" key="3">
    <source>
        <dbReference type="Proteomes" id="UP000179467"/>
    </source>
</evidence>
<reference evidence="2 3" key="1">
    <citation type="submission" date="2016-09" db="EMBL/GenBank/DDBJ databases">
        <title>Metabolic pathway, cell adaptation mechanisms and a novel monoxygenase revealed through proteogenomic-transcription analysis of a Sphingomonas haloaromaticamans strain degrading the fungicide ortho-phenylphenol.</title>
        <authorList>
            <person name="Perruchon C."/>
            <person name="Papadopoulou E.S."/>
            <person name="Rousidou C."/>
            <person name="Vasileiadis S."/>
            <person name="Tanou G."/>
            <person name="Amoutzias G."/>
            <person name="Molassiotis A."/>
            <person name="Karpouzas D.G."/>
        </authorList>
    </citation>
    <scope>NUCLEOTIDE SEQUENCE [LARGE SCALE GENOMIC DNA]</scope>
    <source>
        <strain evidence="2 3">P3</strain>
    </source>
</reference>
<accession>A0A1S1HFY4</accession>
<evidence type="ECO:0000256" key="1">
    <source>
        <dbReference type="SAM" id="MobiDB-lite"/>
    </source>
</evidence>
<feature type="region of interest" description="Disordered" evidence="1">
    <location>
        <begin position="25"/>
        <end position="56"/>
    </location>
</feature>
<evidence type="ECO:0000313" key="2">
    <source>
        <dbReference type="EMBL" id="OHT21007.1"/>
    </source>
</evidence>
<dbReference type="AlphaFoldDB" id="A0A1S1HFY4"/>
<name>A0A1S1HFY4_9SPHN</name>
<dbReference type="OrthoDB" id="7594608at2"/>
<protein>
    <recommendedName>
        <fullName evidence="4">Lipoprotein</fullName>
    </recommendedName>
</protein>
<dbReference type="EMBL" id="MIPT01000001">
    <property type="protein sequence ID" value="OHT21007.1"/>
    <property type="molecule type" value="Genomic_DNA"/>
</dbReference>